<dbReference type="InterPro" id="IPR028098">
    <property type="entry name" value="Glyco_trans_4-like_N"/>
</dbReference>
<reference evidence="3 4" key="1">
    <citation type="journal article" date="2015" name="Genome Biol. Evol.">
        <title>Phylogenomic analyses indicate that early fungi evolved digesting cell walls of algal ancestors of land plants.</title>
        <authorList>
            <person name="Chang Y."/>
            <person name="Wang S."/>
            <person name="Sekimoto S."/>
            <person name="Aerts A.L."/>
            <person name="Choi C."/>
            <person name="Clum A."/>
            <person name="LaButti K.M."/>
            <person name="Lindquist E.A."/>
            <person name="Yee Ngan C."/>
            <person name="Ohm R.A."/>
            <person name="Salamov A.A."/>
            <person name="Grigoriev I.V."/>
            <person name="Spatafora J.W."/>
            <person name="Berbee M.L."/>
        </authorList>
    </citation>
    <scope>NUCLEOTIDE SEQUENCE [LARGE SCALE GENOMIC DNA]</scope>
    <source>
        <strain evidence="3 4">NRRL 28638</strain>
    </source>
</reference>
<dbReference type="Proteomes" id="UP000070444">
    <property type="component" value="Unassembled WGS sequence"/>
</dbReference>
<keyword evidence="1" id="KW-0812">Transmembrane</keyword>
<dbReference type="EMBL" id="KQ964443">
    <property type="protein sequence ID" value="KXN72975.1"/>
    <property type="molecule type" value="Genomic_DNA"/>
</dbReference>
<accession>A0A137PDC3</accession>
<dbReference type="GO" id="GO:0016757">
    <property type="term" value="F:glycosyltransferase activity"/>
    <property type="evidence" value="ECO:0007669"/>
    <property type="project" value="TreeGrafter"/>
</dbReference>
<evidence type="ECO:0000313" key="3">
    <source>
        <dbReference type="EMBL" id="KXN72975.1"/>
    </source>
</evidence>
<sequence length="411" mass="46974">MKILFVTDAYDPQVNGVVITIKNLKRVLEENGHTIEVIEPNQFFGIHVFVYPELKWSLDLWRVGPMIRASKPDAIHIFTEGMLGLAARFYCEWAEPEIPFTTSYHTRFPEFFNMYFHIPLTVSYSVINWFHSKAQSTLVPTPSMMDFMKEKVPNANWKLWTRGVNPKIYNPEMKLQANCLIPEIVNLKRPILLCVSRVSLEKGLDDFCKLKTSGTKVVVGDGPSKKSLEAKYPDVIFTGAMFGSKLASVYAYADCFVFPSRVDTFGNVMIESMASGTPIAGYRVTGPKDVLIEGVSGYMLDEGLEASVEACLKLDRQLVHEASQDWTIESCVAIFTKNLHRLPIDFWLNNALYNQQPTSQSLSKRYFKRLIYILEIFFLAFYTQYDGKNVFILGFISLFIILLNMLLWTAF</sequence>
<dbReference type="Pfam" id="PF13439">
    <property type="entry name" value="Glyco_transf_4"/>
    <property type="match status" value="1"/>
</dbReference>
<proteinExistence type="predicted"/>
<dbReference type="AlphaFoldDB" id="A0A137PDC3"/>
<evidence type="ECO:0000256" key="1">
    <source>
        <dbReference type="SAM" id="Phobius"/>
    </source>
</evidence>
<evidence type="ECO:0000259" key="2">
    <source>
        <dbReference type="Pfam" id="PF13439"/>
    </source>
</evidence>
<dbReference type="CDD" id="cd03814">
    <property type="entry name" value="GT4-like"/>
    <property type="match status" value="1"/>
</dbReference>
<keyword evidence="4" id="KW-1185">Reference proteome</keyword>
<gene>
    <name evidence="3" type="ORF">CONCODRAFT_83732</name>
</gene>
<dbReference type="OMA" id="ERVDLWQ"/>
<dbReference type="STRING" id="796925.A0A137PDC3"/>
<protein>
    <submittedName>
        <fullName evidence="3">Glycosyltransferase family 4 protein</fullName>
    </submittedName>
</protein>
<evidence type="ECO:0000313" key="4">
    <source>
        <dbReference type="Proteomes" id="UP000070444"/>
    </source>
</evidence>
<dbReference type="Gene3D" id="3.40.50.2000">
    <property type="entry name" value="Glycogen Phosphorylase B"/>
    <property type="match status" value="2"/>
</dbReference>
<keyword evidence="3" id="KW-0808">Transferase</keyword>
<dbReference type="SUPFAM" id="SSF53756">
    <property type="entry name" value="UDP-Glycosyltransferase/glycogen phosphorylase"/>
    <property type="match status" value="1"/>
</dbReference>
<keyword evidence="1" id="KW-1133">Transmembrane helix</keyword>
<organism evidence="3 4">
    <name type="scientific">Conidiobolus coronatus (strain ATCC 28846 / CBS 209.66 / NRRL 28638)</name>
    <name type="common">Delacroixia coronata</name>
    <dbReference type="NCBI Taxonomy" id="796925"/>
    <lineage>
        <taxon>Eukaryota</taxon>
        <taxon>Fungi</taxon>
        <taxon>Fungi incertae sedis</taxon>
        <taxon>Zoopagomycota</taxon>
        <taxon>Entomophthoromycotina</taxon>
        <taxon>Entomophthoromycetes</taxon>
        <taxon>Entomophthorales</taxon>
        <taxon>Ancylistaceae</taxon>
        <taxon>Conidiobolus</taxon>
    </lineage>
</organism>
<dbReference type="OrthoDB" id="443318at2759"/>
<name>A0A137PDC3_CONC2</name>
<feature type="transmembrane region" description="Helical" evidence="1">
    <location>
        <begin position="366"/>
        <end position="385"/>
    </location>
</feature>
<dbReference type="Pfam" id="PF13692">
    <property type="entry name" value="Glyco_trans_1_4"/>
    <property type="match status" value="1"/>
</dbReference>
<dbReference type="InterPro" id="IPR050194">
    <property type="entry name" value="Glycosyltransferase_grp1"/>
</dbReference>
<feature type="transmembrane region" description="Helical" evidence="1">
    <location>
        <begin position="391"/>
        <end position="410"/>
    </location>
</feature>
<dbReference type="PANTHER" id="PTHR45947">
    <property type="entry name" value="SULFOQUINOVOSYL TRANSFERASE SQD2"/>
    <property type="match status" value="1"/>
</dbReference>
<feature type="domain" description="Glycosyltransferase subfamily 4-like N-terminal" evidence="2">
    <location>
        <begin position="14"/>
        <end position="166"/>
    </location>
</feature>
<dbReference type="PANTHER" id="PTHR45947:SF3">
    <property type="entry name" value="SULFOQUINOVOSYL TRANSFERASE SQD2"/>
    <property type="match status" value="1"/>
</dbReference>
<keyword evidence="1" id="KW-0472">Membrane</keyword>